<dbReference type="EMBL" id="SWBQ01000001">
    <property type="protein sequence ID" value="TKC09029.1"/>
    <property type="molecule type" value="Genomic_DNA"/>
</dbReference>
<evidence type="ECO:0000313" key="2">
    <source>
        <dbReference type="Proteomes" id="UP000307244"/>
    </source>
</evidence>
<proteinExistence type="predicted"/>
<comment type="caution">
    <text evidence="1">The sequence shown here is derived from an EMBL/GenBank/DDBJ whole genome shotgun (WGS) entry which is preliminary data.</text>
</comment>
<dbReference type="RefSeq" id="WP_136834446.1">
    <property type="nucleotide sequence ID" value="NZ_SWBQ01000001.1"/>
</dbReference>
<keyword evidence="2" id="KW-1185">Reference proteome</keyword>
<evidence type="ECO:0000313" key="1">
    <source>
        <dbReference type="EMBL" id="TKC09029.1"/>
    </source>
</evidence>
<evidence type="ECO:0008006" key="3">
    <source>
        <dbReference type="Google" id="ProtNLM"/>
    </source>
</evidence>
<accession>A0A4U1CSX4</accession>
<dbReference type="OrthoDB" id="1093345at2"/>
<gene>
    <name evidence="1" type="ORF">FA047_02740</name>
</gene>
<dbReference type="AlphaFoldDB" id="A0A4U1CSX4"/>
<sequence>MKKILAIIITLIAAIITMAYLYFSGLNSELKNNDSSLYAATTNSAFVFSFENDKSVLDILKAQDLFKEIAGDDKFSELESLKTYILSVPEINYAIDKQAVYISLIPGSDKNVDFLYSTQVKSGISIDQLRKVLKDHSIEIVNKENLISIRLPDSNIFYLGIKDNLLLLSSTTKPIINVLSSSINKSSKFVDYIKSNSRITKNSVAEVYINFELMPSLLKAVMPGKLTGELSVLDNQHAFANLTYNFSKEKILLTGTTTPNDDNSFLHLFAGLKAQKISITNILPENTANYSVFAIDNYTNWKKSLNEWFTVVKDDQSTSKIIKTFNEKYRINPDQIFPKYFKNQFITFQLNTAEKIGAIELSNGDKVTQLLLDLSTEYSQDIKVLKEDNLLYAYFGEPLKKFKRPFYCIIDNYMVFSNNASSIQSFLNSYKNNKLLINNQDYSTAIDQLANTANISYFIGLKNSSDIFLKNLYQPYYKQIKNENGLKNYTSFIYQLSGDNGKFQTNVLINKKIKLSPDSNSLQTDSIISIP</sequence>
<reference evidence="1 2" key="1">
    <citation type="submission" date="2019-04" db="EMBL/GenBank/DDBJ databases">
        <title>Pedobacter sp. RP-3-15 sp. nov., isolated from Arctic soil.</title>
        <authorList>
            <person name="Dahal R.H."/>
            <person name="Kim D.-U."/>
        </authorList>
    </citation>
    <scope>NUCLEOTIDE SEQUENCE [LARGE SCALE GENOMIC DNA]</scope>
    <source>
        <strain evidence="1 2">RP-3-15</strain>
    </source>
</reference>
<protein>
    <recommendedName>
        <fullName evidence="3">DUF3352 domain-containing protein</fullName>
    </recommendedName>
</protein>
<name>A0A4U1CSX4_9SPHI</name>
<organism evidence="1 2">
    <name type="scientific">Pedobacter frigoris</name>
    <dbReference type="NCBI Taxonomy" id="2571272"/>
    <lineage>
        <taxon>Bacteria</taxon>
        <taxon>Pseudomonadati</taxon>
        <taxon>Bacteroidota</taxon>
        <taxon>Sphingobacteriia</taxon>
        <taxon>Sphingobacteriales</taxon>
        <taxon>Sphingobacteriaceae</taxon>
        <taxon>Pedobacter</taxon>
    </lineage>
</organism>
<dbReference type="Proteomes" id="UP000307244">
    <property type="component" value="Unassembled WGS sequence"/>
</dbReference>